<evidence type="ECO:0000259" key="8">
    <source>
        <dbReference type="Pfam" id="PF00483"/>
    </source>
</evidence>
<evidence type="ECO:0000256" key="6">
    <source>
        <dbReference type="ARBA" id="ARBA00023134"/>
    </source>
</evidence>
<dbReference type="InterPro" id="IPR005835">
    <property type="entry name" value="NTP_transferase_dom"/>
</dbReference>
<dbReference type="GO" id="GO:0004475">
    <property type="term" value="F:mannose-1-phosphate guanylyltransferase (GTP) activity"/>
    <property type="evidence" value="ECO:0007669"/>
    <property type="project" value="UniProtKB-EC"/>
</dbReference>
<keyword evidence="6" id="KW-0342">GTP-binding</keyword>
<comment type="similarity">
    <text evidence="1">Belongs to the mannose-6-phosphate isomerase type 2 family.</text>
</comment>
<keyword evidence="4 10" id="KW-0548">Nucleotidyltransferase</keyword>
<dbReference type="PANTHER" id="PTHR46390">
    <property type="entry name" value="MANNOSE-1-PHOSPHATE GUANYLYLTRANSFERASE"/>
    <property type="match status" value="1"/>
</dbReference>
<dbReference type="EMBL" id="SMAD01000004">
    <property type="protein sequence ID" value="TCS87905.1"/>
    <property type="molecule type" value="Genomic_DNA"/>
</dbReference>
<dbReference type="SUPFAM" id="SSF159283">
    <property type="entry name" value="Guanosine diphospho-D-mannose pyrophosphorylase/mannose-6-phosphate isomerase linker domain"/>
    <property type="match status" value="1"/>
</dbReference>
<protein>
    <recommendedName>
        <fullName evidence="2">mannose-1-phosphate guanylyltransferase</fullName>
        <ecNumber evidence="2">2.7.7.13</ecNumber>
    </recommendedName>
</protein>
<comment type="catalytic activity">
    <reaction evidence="7">
        <text>alpha-D-mannose 1-phosphate + GTP + H(+) = GDP-alpha-D-mannose + diphosphate</text>
        <dbReference type="Rhea" id="RHEA:15229"/>
        <dbReference type="ChEBI" id="CHEBI:15378"/>
        <dbReference type="ChEBI" id="CHEBI:33019"/>
        <dbReference type="ChEBI" id="CHEBI:37565"/>
        <dbReference type="ChEBI" id="CHEBI:57527"/>
        <dbReference type="ChEBI" id="CHEBI:58409"/>
        <dbReference type="EC" id="2.7.7.13"/>
    </reaction>
</comment>
<dbReference type="GO" id="GO:0009298">
    <property type="term" value="P:GDP-mannose biosynthetic process"/>
    <property type="evidence" value="ECO:0007669"/>
    <property type="project" value="TreeGrafter"/>
</dbReference>
<evidence type="ECO:0000313" key="10">
    <source>
        <dbReference type="EMBL" id="TCS87905.1"/>
    </source>
</evidence>
<evidence type="ECO:0000256" key="2">
    <source>
        <dbReference type="ARBA" id="ARBA00012387"/>
    </source>
</evidence>
<dbReference type="FunFam" id="3.90.550.10:FF:000046">
    <property type="entry name" value="Mannose-1-phosphate guanylyltransferase (GDP)"/>
    <property type="match status" value="1"/>
</dbReference>
<reference evidence="10 11" key="1">
    <citation type="submission" date="2019-03" db="EMBL/GenBank/DDBJ databases">
        <title>Genomic Encyclopedia of Type Strains, Phase IV (KMG-IV): sequencing the most valuable type-strain genomes for metagenomic binning, comparative biology and taxonomic classification.</title>
        <authorList>
            <person name="Goeker M."/>
        </authorList>
    </citation>
    <scope>NUCLEOTIDE SEQUENCE [LARGE SCALE GENOMIC DNA]</scope>
    <source>
        <strain evidence="10 11">DSM 21100</strain>
    </source>
</reference>
<organism evidence="10 11">
    <name type="scientific">Anseongella ginsenosidimutans</name>
    <dbReference type="NCBI Taxonomy" id="496056"/>
    <lineage>
        <taxon>Bacteria</taxon>
        <taxon>Pseudomonadati</taxon>
        <taxon>Bacteroidota</taxon>
        <taxon>Sphingobacteriia</taxon>
        <taxon>Sphingobacteriales</taxon>
        <taxon>Sphingobacteriaceae</taxon>
        <taxon>Anseongella</taxon>
    </lineage>
</organism>
<proteinExistence type="inferred from homology"/>
<keyword evidence="5" id="KW-0547">Nucleotide-binding</keyword>
<dbReference type="Pfam" id="PF00483">
    <property type="entry name" value="NTP_transferase"/>
    <property type="match status" value="1"/>
</dbReference>
<dbReference type="InterPro" id="IPR029044">
    <property type="entry name" value="Nucleotide-diphossugar_trans"/>
</dbReference>
<evidence type="ECO:0000256" key="5">
    <source>
        <dbReference type="ARBA" id="ARBA00022741"/>
    </source>
</evidence>
<sequence length="361" mass="41002">MMNKNFYAVIMAGGIGSRFWPVSRQNRPKQFIDILGAGKTLIQLTYERFSKICPPENIYIVTNESYRDTVREQLPDIQDEQVLCEPIMRNTAPCIAFACYKIARLNPDAVTVIAPSDHLILKEDLFGDSIEKAMTTALGQNVLLTLGIVPSRPDTGYGYVQYTEKKLNEHFHKVKTFTEKPNLELAQTFIRSGDFLWNAGIFIWNVKALKGAFERFLPEMHEIFQEGAPYFNTKKEADFIRTAYAQCTNISIDYAIMERADNVYVMPGNFGWSDLGTWGSLHSVKEKDERSNAINGKQVMTYETSDCMVHVPENKLVILQGMENFIVVDTGDVLMICKKSAEQQIKQIAGDVRQKEGDKFS</sequence>
<evidence type="ECO:0000259" key="9">
    <source>
        <dbReference type="Pfam" id="PF22640"/>
    </source>
</evidence>
<dbReference type="PANTHER" id="PTHR46390:SF1">
    <property type="entry name" value="MANNOSE-1-PHOSPHATE GUANYLYLTRANSFERASE"/>
    <property type="match status" value="1"/>
</dbReference>
<gene>
    <name evidence="10" type="ORF">EDD80_104257</name>
</gene>
<evidence type="ECO:0000256" key="4">
    <source>
        <dbReference type="ARBA" id="ARBA00022695"/>
    </source>
</evidence>
<dbReference type="SUPFAM" id="SSF53448">
    <property type="entry name" value="Nucleotide-diphospho-sugar transferases"/>
    <property type="match status" value="1"/>
</dbReference>
<evidence type="ECO:0000313" key="11">
    <source>
        <dbReference type="Proteomes" id="UP000295807"/>
    </source>
</evidence>
<dbReference type="RefSeq" id="WP_317127728.1">
    <property type="nucleotide sequence ID" value="NZ_CP042432.1"/>
</dbReference>
<evidence type="ECO:0000256" key="3">
    <source>
        <dbReference type="ARBA" id="ARBA00022679"/>
    </source>
</evidence>
<evidence type="ECO:0000256" key="7">
    <source>
        <dbReference type="ARBA" id="ARBA00047343"/>
    </source>
</evidence>
<dbReference type="InterPro" id="IPR051161">
    <property type="entry name" value="Mannose-6P_isomerase_type2"/>
</dbReference>
<feature type="domain" description="Nucleotidyl transferase" evidence="8">
    <location>
        <begin position="8"/>
        <end position="289"/>
    </location>
</feature>
<keyword evidence="11" id="KW-1185">Reference proteome</keyword>
<dbReference type="Proteomes" id="UP000295807">
    <property type="component" value="Unassembled WGS sequence"/>
</dbReference>
<evidence type="ECO:0000256" key="1">
    <source>
        <dbReference type="ARBA" id="ARBA00006115"/>
    </source>
</evidence>
<accession>A0A4R3KUG8</accession>
<keyword evidence="3 10" id="KW-0808">Transferase</keyword>
<name>A0A4R3KUG8_9SPHI</name>
<dbReference type="Pfam" id="PF22640">
    <property type="entry name" value="ManC_GMP_beta-helix"/>
    <property type="match status" value="1"/>
</dbReference>
<comment type="caution">
    <text evidence="10">The sequence shown here is derived from an EMBL/GenBank/DDBJ whole genome shotgun (WGS) entry which is preliminary data.</text>
</comment>
<feature type="domain" description="MannoseP isomerase/GMP-like beta-helix" evidence="9">
    <location>
        <begin position="299"/>
        <end position="348"/>
    </location>
</feature>
<dbReference type="EC" id="2.7.7.13" evidence="2"/>
<dbReference type="InterPro" id="IPR054566">
    <property type="entry name" value="ManC/GMP-like_b-helix"/>
</dbReference>
<dbReference type="Gene3D" id="3.90.550.10">
    <property type="entry name" value="Spore Coat Polysaccharide Biosynthesis Protein SpsA, Chain A"/>
    <property type="match status" value="1"/>
</dbReference>
<dbReference type="InterPro" id="IPR049577">
    <property type="entry name" value="GMPP_N"/>
</dbReference>
<dbReference type="CDD" id="cd02509">
    <property type="entry name" value="GDP-M1P_Guanylyltransferase"/>
    <property type="match status" value="1"/>
</dbReference>
<dbReference type="GO" id="GO:0005525">
    <property type="term" value="F:GTP binding"/>
    <property type="evidence" value="ECO:0007669"/>
    <property type="project" value="UniProtKB-KW"/>
</dbReference>
<dbReference type="AlphaFoldDB" id="A0A4R3KUG8"/>